<reference evidence="5" key="3">
    <citation type="journal article" date="2016" name="Gigascience">
        <title>De novo construction of an expanded transcriptome assembly for the western tarnished plant bug, Lygus hesperus.</title>
        <authorList>
            <person name="Tassone E.E."/>
            <person name="Geib S.M."/>
            <person name="Hall B."/>
            <person name="Fabrick J.A."/>
            <person name="Brent C.S."/>
            <person name="Hull J.J."/>
        </authorList>
    </citation>
    <scope>NUCLEOTIDE SEQUENCE</scope>
</reference>
<accession>A0A0A9W6R6</accession>
<organism evidence="1">
    <name type="scientific">Lygus hesperus</name>
    <name type="common">Western plant bug</name>
    <dbReference type="NCBI Taxonomy" id="30085"/>
    <lineage>
        <taxon>Eukaryota</taxon>
        <taxon>Metazoa</taxon>
        <taxon>Ecdysozoa</taxon>
        <taxon>Arthropoda</taxon>
        <taxon>Hexapoda</taxon>
        <taxon>Insecta</taxon>
        <taxon>Pterygota</taxon>
        <taxon>Neoptera</taxon>
        <taxon>Paraneoptera</taxon>
        <taxon>Hemiptera</taxon>
        <taxon>Heteroptera</taxon>
        <taxon>Panheteroptera</taxon>
        <taxon>Cimicomorpha</taxon>
        <taxon>Miridae</taxon>
        <taxon>Mirini</taxon>
        <taxon>Lygus</taxon>
    </lineage>
</organism>
<proteinExistence type="predicted"/>
<dbReference type="EMBL" id="GBHO01041419">
    <property type="protein sequence ID" value="JAG02185.1"/>
    <property type="molecule type" value="Transcribed_RNA"/>
</dbReference>
<dbReference type="EMBL" id="GBHO01041418">
    <property type="protein sequence ID" value="JAG02186.1"/>
    <property type="molecule type" value="Transcribed_RNA"/>
</dbReference>
<evidence type="ECO:0000313" key="4">
    <source>
        <dbReference type="EMBL" id="JAG22532.1"/>
    </source>
</evidence>
<evidence type="ECO:0000313" key="2">
    <source>
        <dbReference type="EMBL" id="JAG02185.1"/>
    </source>
</evidence>
<dbReference type="AlphaFoldDB" id="A0A0A9W6R6"/>
<gene>
    <name evidence="1" type="primary">accD_13</name>
    <name evidence="2" type="synonym">accD_1</name>
    <name evidence="3" type="synonym">accD_8</name>
    <name evidence="4" type="synonym">accD_9</name>
    <name evidence="3" type="ORF">CM83_24572</name>
    <name evidence="1" type="ORF">CM83_24604</name>
    <name evidence="2" type="ORF">CM83_24626</name>
    <name evidence="4" type="ORF">CM83_24636</name>
    <name evidence="5" type="ORF">g.34356</name>
</gene>
<reference evidence="1" key="2">
    <citation type="submission" date="2014-07" db="EMBL/GenBank/DDBJ databases">
        <authorList>
            <person name="Hull J."/>
        </authorList>
    </citation>
    <scope>NUCLEOTIDE SEQUENCE</scope>
</reference>
<sequence length="113" mass="12471">MRQPETYSTATYTKLSLLRHPVVVDNLLNTLLPIPVVHTRSSETSDILQVLWSIVPVNAELQAVVNTLLSTPIHRRCAVAHTMSCTVDAGQNSKCGTQHPLLQALAFRNLLQC</sequence>
<evidence type="ECO:0000313" key="3">
    <source>
        <dbReference type="EMBL" id="JAG02186.1"/>
    </source>
</evidence>
<dbReference type="GO" id="GO:0016740">
    <property type="term" value="F:transferase activity"/>
    <property type="evidence" value="ECO:0007669"/>
    <property type="project" value="UniProtKB-KW"/>
</dbReference>
<dbReference type="EMBL" id="GBHO01041421">
    <property type="protein sequence ID" value="JAG02183.1"/>
    <property type="molecule type" value="Transcribed_RNA"/>
</dbReference>
<dbReference type="EMBL" id="GBHO01021072">
    <property type="protein sequence ID" value="JAG22532.1"/>
    <property type="molecule type" value="Transcribed_RNA"/>
</dbReference>
<reference evidence="1" key="1">
    <citation type="journal article" date="2014" name="PLoS ONE">
        <title>Transcriptome-Based Identification of ABC Transporters in the Western Tarnished Plant Bug Lygus hesperus.</title>
        <authorList>
            <person name="Hull J.J."/>
            <person name="Chaney K."/>
            <person name="Geib S.M."/>
            <person name="Fabrick J.A."/>
            <person name="Brent C.S."/>
            <person name="Walsh D."/>
            <person name="Lavine L.C."/>
        </authorList>
    </citation>
    <scope>NUCLEOTIDE SEQUENCE</scope>
</reference>
<keyword evidence="1" id="KW-0808">Transferase</keyword>
<evidence type="ECO:0000313" key="1">
    <source>
        <dbReference type="EMBL" id="JAG02183.1"/>
    </source>
</evidence>
<dbReference type="EMBL" id="GDHC01007943">
    <property type="protein sequence ID" value="JAQ10686.1"/>
    <property type="molecule type" value="Transcribed_RNA"/>
</dbReference>
<protein>
    <submittedName>
        <fullName evidence="1">Acetyl-coenzyme A carboxylase carboxyl transferase subunit beta</fullName>
    </submittedName>
</protein>
<evidence type="ECO:0000313" key="5">
    <source>
        <dbReference type="EMBL" id="JAQ10686.1"/>
    </source>
</evidence>
<name>A0A0A9W6R6_LYGHE</name>